<evidence type="ECO:0000313" key="2">
    <source>
        <dbReference type="Proteomes" id="UP001597139"/>
    </source>
</evidence>
<dbReference type="Proteomes" id="UP001597139">
    <property type="component" value="Unassembled WGS sequence"/>
</dbReference>
<dbReference type="AlphaFoldDB" id="A0ABD6BV91"/>
<sequence>MESEPRTETDIRLDAVSHAARRRVLYTLLAARWNGSSGVSIGSIYPERGENQVVELYHLHLPKLESGGFVGVDREQDRVEVGPRFDEIVPLLDHLAEDAATEYGTVGCRER</sequence>
<protein>
    <recommendedName>
        <fullName evidence="3">ArsR family transcriptional regulator</fullName>
    </recommendedName>
</protein>
<dbReference type="RefSeq" id="WP_267648111.1">
    <property type="nucleotide sequence ID" value="NZ_JANHGR010000003.1"/>
</dbReference>
<evidence type="ECO:0000313" key="1">
    <source>
        <dbReference type="EMBL" id="MFD1568613.1"/>
    </source>
</evidence>
<proteinExistence type="predicted"/>
<dbReference type="EMBL" id="JBHUCZ010000012">
    <property type="protein sequence ID" value="MFD1568613.1"/>
    <property type="molecule type" value="Genomic_DNA"/>
</dbReference>
<name>A0ABD6BV91_9EURY</name>
<keyword evidence="2" id="KW-1185">Reference proteome</keyword>
<gene>
    <name evidence="1" type="ORF">ACFSAU_14045</name>
</gene>
<evidence type="ECO:0008006" key="3">
    <source>
        <dbReference type="Google" id="ProtNLM"/>
    </source>
</evidence>
<accession>A0ABD6BV91</accession>
<comment type="caution">
    <text evidence="1">The sequence shown here is derived from an EMBL/GenBank/DDBJ whole genome shotgun (WGS) entry which is preliminary data.</text>
</comment>
<reference evidence="1 2" key="1">
    <citation type="journal article" date="2019" name="Int. J. Syst. Evol. Microbiol.">
        <title>The Global Catalogue of Microorganisms (GCM) 10K type strain sequencing project: providing services to taxonomists for standard genome sequencing and annotation.</title>
        <authorList>
            <consortium name="The Broad Institute Genomics Platform"/>
            <consortium name="The Broad Institute Genome Sequencing Center for Infectious Disease"/>
            <person name="Wu L."/>
            <person name="Ma J."/>
        </authorList>
    </citation>
    <scope>NUCLEOTIDE SEQUENCE [LARGE SCALE GENOMIC DNA]</scope>
    <source>
        <strain evidence="1 2">CGMCC 1.12859</strain>
    </source>
</reference>
<organism evidence="1 2">
    <name type="scientific">Halolamina litorea</name>
    <dbReference type="NCBI Taxonomy" id="1515593"/>
    <lineage>
        <taxon>Archaea</taxon>
        <taxon>Methanobacteriati</taxon>
        <taxon>Methanobacteriota</taxon>
        <taxon>Stenosarchaea group</taxon>
        <taxon>Halobacteria</taxon>
        <taxon>Halobacteriales</taxon>
        <taxon>Haloferacaceae</taxon>
    </lineage>
</organism>